<comment type="caution">
    <text evidence="2">The sequence shown here is derived from an EMBL/GenBank/DDBJ whole genome shotgun (WGS) entry which is preliminary data.</text>
</comment>
<dbReference type="EMBL" id="JAMLJM010000012">
    <property type="protein sequence ID" value="MCL9810073.1"/>
    <property type="molecule type" value="Genomic_DNA"/>
</dbReference>
<protein>
    <recommendedName>
        <fullName evidence="4">DUF5658 domain-containing protein</fullName>
    </recommendedName>
</protein>
<feature type="transmembrane region" description="Helical" evidence="1">
    <location>
        <begin position="127"/>
        <end position="146"/>
    </location>
</feature>
<name>A0ABT0TT74_9FLAO</name>
<dbReference type="RefSeq" id="WP_250593462.1">
    <property type="nucleotide sequence ID" value="NZ_JAMLJM010000012.1"/>
</dbReference>
<evidence type="ECO:0000313" key="2">
    <source>
        <dbReference type="EMBL" id="MCL9810073.1"/>
    </source>
</evidence>
<evidence type="ECO:0008006" key="4">
    <source>
        <dbReference type="Google" id="ProtNLM"/>
    </source>
</evidence>
<proteinExistence type="predicted"/>
<sequence>MKKEKFEKTANYIVLFFSIYAILDILRIYFFLGERGLSFGDYDLNYLSRFFYSFNLPITDIKILIFSNVLIFTILSLGSSFAIFSKKNNSILNWQLYLFIVLNSLSILKTLYAIFFNENLPNEYKYGLIFTLLIYALFEFVFIYSIKKLNSQQNNEMEINN</sequence>
<keyword evidence="1" id="KW-1133">Transmembrane helix</keyword>
<feature type="transmembrane region" description="Helical" evidence="1">
    <location>
        <begin position="63"/>
        <end position="84"/>
    </location>
</feature>
<reference evidence="2 3" key="1">
    <citation type="submission" date="2022-05" db="EMBL/GenBank/DDBJ databases">
        <title>Flavobacterium sp., isolated from activated sludge.</title>
        <authorList>
            <person name="Ran Q."/>
        </authorList>
    </citation>
    <scope>NUCLEOTIDE SEQUENCE [LARGE SCALE GENOMIC DNA]</scope>
    <source>
        <strain evidence="2 3">HXWNR70</strain>
    </source>
</reference>
<evidence type="ECO:0000313" key="3">
    <source>
        <dbReference type="Proteomes" id="UP001317191"/>
    </source>
</evidence>
<keyword evidence="3" id="KW-1185">Reference proteome</keyword>
<accession>A0ABT0TT74</accession>
<keyword evidence="1" id="KW-0812">Transmembrane</keyword>
<keyword evidence="1" id="KW-0472">Membrane</keyword>
<organism evidence="2 3">
    <name type="scientific">Flavobacterium luminosum</name>
    <dbReference type="NCBI Taxonomy" id="2949086"/>
    <lineage>
        <taxon>Bacteria</taxon>
        <taxon>Pseudomonadati</taxon>
        <taxon>Bacteroidota</taxon>
        <taxon>Flavobacteriia</taxon>
        <taxon>Flavobacteriales</taxon>
        <taxon>Flavobacteriaceae</taxon>
        <taxon>Flavobacterium</taxon>
    </lineage>
</organism>
<gene>
    <name evidence="2" type="ORF">NAT50_11975</name>
</gene>
<evidence type="ECO:0000256" key="1">
    <source>
        <dbReference type="SAM" id="Phobius"/>
    </source>
</evidence>
<feature type="transmembrane region" description="Helical" evidence="1">
    <location>
        <begin position="96"/>
        <end position="115"/>
    </location>
</feature>
<dbReference type="Proteomes" id="UP001317191">
    <property type="component" value="Unassembled WGS sequence"/>
</dbReference>
<feature type="transmembrane region" description="Helical" evidence="1">
    <location>
        <begin position="12"/>
        <end position="32"/>
    </location>
</feature>